<evidence type="ECO:0000313" key="6">
    <source>
        <dbReference type="Proteomes" id="UP000430670"/>
    </source>
</evidence>
<evidence type="ECO:0000256" key="4">
    <source>
        <dbReference type="ARBA" id="ARBA00023136"/>
    </source>
</evidence>
<reference evidence="5 6" key="1">
    <citation type="submission" date="2019-11" db="EMBL/GenBank/DDBJ databases">
        <title>Whole-genome sequence of a the green, strictly anaerobic photosynthetic bacterium Heliobacillus mobilis DSM 6151.</title>
        <authorList>
            <person name="Kyndt J.A."/>
            <person name="Meyer T.E."/>
        </authorList>
    </citation>
    <scope>NUCLEOTIDE SEQUENCE [LARGE SCALE GENOMIC DNA]</scope>
    <source>
        <strain evidence="5 6">DSM 6151</strain>
    </source>
</reference>
<dbReference type="OrthoDB" id="88184at2"/>
<evidence type="ECO:0000313" key="5">
    <source>
        <dbReference type="EMBL" id="MTV49944.1"/>
    </source>
</evidence>
<dbReference type="InterPro" id="IPR006480">
    <property type="entry name" value="Phage_holin_4_1"/>
</dbReference>
<dbReference type="EMBL" id="WNKU01000017">
    <property type="protein sequence ID" value="MTV49944.1"/>
    <property type="molecule type" value="Genomic_DNA"/>
</dbReference>
<comment type="subcellular location">
    <subcellularLocation>
        <location evidence="1">Membrane</location>
        <topology evidence="1">Multi-pass membrane protein</topology>
    </subcellularLocation>
</comment>
<gene>
    <name evidence="5" type="ORF">GJ688_13270</name>
</gene>
<dbReference type="AlphaFoldDB" id="A0A6I3SLW9"/>
<accession>A0A6I3SLW9</accession>
<name>A0A6I3SLW9_HELMO</name>
<evidence type="ECO:0000256" key="3">
    <source>
        <dbReference type="ARBA" id="ARBA00022989"/>
    </source>
</evidence>
<dbReference type="GO" id="GO:0016020">
    <property type="term" value="C:membrane"/>
    <property type="evidence" value="ECO:0007669"/>
    <property type="project" value="UniProtKB-SubCell"/>
</dbReference>
<keyword evidence="4" id="KW-0472">Membrane</keyword>
<keyword evidence="6" id="KW-1185">Reference proteome</keyword>
<keyword evidence="2" id="KW-0812">Transmembrane</keyword>
<organism evidence="5 6">
    <name type="scientific">Heliobacterium mobile</name>
    <name type="common">Heliobacillus mobilis</name>
    <dbReference type="NCBI Taxonomy" id="28064"/>
    <lineage>
        <taxon>Bacteria</taxon>
        <taxon>Bacillati</taxon>
        <taxon>Bacillota</taxon>
        <taxon>Clostridia</taxon>
        <taxon>Eubacteriales</taxon>
        <taxon>Heliobacteriaceae</taxon>
        <taxon>Heliobacterium</taxon>
    </lineage>
</organism>
<protein>
    <submittedName>
        <fullName evidence="5">Uncharacterized protein</fullName>
    </submittedName>
</protein>
<dbReference type="Proteomes" id="UP000430670">
    <property type="component" value="Unassembled WGS sequence"/>
</dbReference>
<keyword evidence="3" id="KW-1133">Transmembrane helix</keyword>
<evidence type="ECO:0000256" key="1">
    <source>
        <dbReference type="ARBA" id="ARBA00004141"/>
    </source>
</evidence>
<sequence length="39" mass="4233">MSKYLSSEGIILLEKAAKMGVPFPQKLKALLQNKPSSDA</sequence>
<dbReference type="RefSeq" id="WP_155477039.1">
    <property type="nucleotide sequence ID" value="NZ_WNKU01000017.1"/>
</dbReference>
<dbReference type="Pfam" id="PF05105">
    <property type="entry name" value="Phage_holin_4_1"/>
    <property type="match status" value="1"/>
</dbReference>
<evidence type="ECO:0000256" key="2">
    <source>
        <dbReference type="ARBA" id="ARBA00022692"/>
    </source>
</evidence>
<comment type="caution">
    <text evidence="5">The sequence shown here is derived from an EMBL/GenBank/DDBJ whole genome shotgun (WGS) entry which is preliminary data.</text>
</comment>
<proteinExistence type="predicted"/>